<feature type="transmembrane region" description="Helical" evidence="6">
    <location>
        <begin position="120"/>
        <end position="143"/>
    </location>
</feature>
<dbReference type="NCBIfam" id="TIGR01297">
    <property type="entry name" value="CDF"/>
    <property type="match status" value="1"/>
</dbReference>
<feature type="transmembrane region" description="Helical" evidence="6">
    <location>
        <begin position="176"/>
        <end position="196"/>
    </location>
</feature>
<evidence type="ECO:0000256" key="2">
    <source>
        <dbReference type="ARBA" id="ARBA00022448"/>
    </source>
</evidence>
<feature type="transmembrane region" description="Helical" evidence="6">
    <location>
        <begin position="202"/>
        <end position="221"/>
    </location>
</feature>
<dbReference type="GO" id="GO:0016020">
    <property type="term" value="C:membrane"/>
    <property type="evidence" value="ECO:0007669"/>
    <property type="project" value="UniProtKB-SubCell"/>
</dbReference>
<keyword evidence="3 6" id="KW-0812">Transmembrane</keyword>
<dbReference type="RefSeq" id="WP_129192327.1">
    <property type="nucleotide sequence ID" value="NZ_CP035491.1"/>
</dbReference>
<dbReference type="SUPFAM" id="SSF161111">
    <property type="entry name" value="Cation efflux protein transmembrane domain-like"/>
    <property type="match status" value="1"/>
</dbReference>
<feature type="transmembrane region" description="Helical" evidence="6">
    <location>
        <begin position="84"/>
        <end position="108"/>
    </location>
</feature>
<evidence type="ECO:0000313" key="8">
    <source>
        <dbReference type="EMBL" id="QAY74784.1"/>
    </source>
</evidence>
<proteinExistence type="predicted"/>
<evidence type="ECO:0000313" key="9">
    <source>
        <dbReference type="Proteomes" id="UP000291259"/>
    </source>
</evidence>
<gene>
    <name evidence="8" type="ORF">ET445_17030</name>
</gene>
<dbReference type="OrthoDB" id="9806522at2"/>
<evidence type="ECO:0000259" key="7">
    <source>
        <dbReference type="Pfam" id="PF01545"/>
    </source>
</evidence>
<feature type="domain" description="Cation efflux protein transmembrane" evidence="7">
    <location>
        <begin position="18"/>
        <end position="224"/>
    </location>
</feature>
<evidence type="ECO:0000256" key="5">
    <source>
        <dbReference type="ARBA" id="ARBA00023136"/>
    </source>
</evidence>
<evidence type="ECO:0000256" key="3">
    <source>
        <dbReference type="ARBA" id="ARBA00022692"/>
    </source>
</evidence>
<dbReference type="KEGG" id="agf:ET445_17030"/>
<evidence type="ECO:0000256" key="1">
    <source>
        <dbReference type="ARBA" id="ARBA00004141"/>
    </source>
</evidence>
<dbReference type="GO" id="GO:0008324">
    <property type="term" value="F:monoatomic cation transmembrane transporter activity"/>
    <property type="evidence" value="ECO:0007669"/>
    <property type="project" value="InterPro"/>
</dbReference>
<keyword evidence="2" id="KW-0813">Transport</keyword>
<feature type="transmembrane region" description="Helical" evidence="6">
    <location>
        <begin position="15"/>
        <end position="35"/>
    </location>
</feature>
<protein>
    <submittedName>
        <fullName evidence="8">Cation diffusion facilitator family transporter</fullName>
    </submittedName>
</protein>
<dbReference type="InterPro" id="IPR040177">
    <property type="entry name" value="SLC30A9"/>
</dbReference>
<dbReference type="Proteomes" id="UP000291259">
    <property type="component" value="Chromosome"/>
</dbReference>
<dbReference type="InterPro" id="IPR002524">
    <property type="entry name" value="Cation_efflux"/>
</dbReference>
<dbReference type="InterPro" id="IPR058533">
    <property type="entry name" value="Cation_efflux_TM"/>
</dbReference>
<accession>A0A4P6FFN8</accession>
<evidence type="ECO:0000256" key="6">
    <source>
        <dbReference type="SAM" id="Phobius"/>
    </source>
</evidence>
<dbReference type="PANTHER" id="PTHR13414:SF9">
    <property type="entry name" value="PROTON-COUPLED ZINC ANTIPORTER SLC30A9, MITOCHONDRIAL"/>
    <property type="match status" value="1"/>
</dbReference>
<comment type="subcellular location">
    <subcellularLocation>
        <location evidence="1">Membrane</location>
        <topology evidence="1">Multi-pass membrane protein</topology>
    </subcellularLocation>
</comment>
<evidence type="ECO:0000256" key="4">
    <source>
        <dbReference type="ARBA" id="ARBA00022989"/>
    </source>
</evidence>
<sequence length="321" mass="33929">MDEASKPGEAAPESLLTVIVALVANALIAIAKSVAAMLTGSASMVAESSHSWADTGNEVLLVFADRRSRRPPDPGHPLGYGKDAYIWSMFAAFGLFAVGSAVSVQHGIQELFDPEPAGDYVIAYVVLAISFVLEGVSFTRAYAQARRGARERRISTFERVLEHSDPTLRAVFAEDAAALAGLVLAFLGVFLHQVTGSPVYDAIGSILVGVLLGVVAIVLIARNRAFLLGQTVDAATRDAALRELLGRDEIDRVTALYIEFIGPGTVALIASVDLAGDDREAHIAVELRRLEQEIMADPRVGRAVLTLSAPDEPSIAPGSAG</sequence>
<dbReference type="PANTHER" id="PTHR13414">
    <property type="entry name" value="HUEL-CATION TRANSPORTER"/>
    <property type="match status" value="1"/>
</dbReference>
<organism evidence="8 9">
    <name type="scientific">Agromyces protaetiae</name>
    <dbReference type="NCBI Taxonomy" id="2509455"/>
    <lineage>
        <taxon>Bacteria</taxon>
        <taxon>Bacillati</taxon>
        <taxon>Actinomycetota</taxon>
        <taxon>Actinomycetes</taxon>
        <taxon>Micrococcales</taxon>
        <taxon>Microbacteriaceae</taxon>
        <taxon>Agromyces</taxon>
    </lineage>
</organism>
<dbReference type="Gene3D" id="1.20.1510.10">
    <property type="entry name" value="Cation efflux protein transmembrane domain"/>
    <property type="match status" value="1"/>
</dbReference>
<dbReference type="Pfam" id="PF01545">
    <property type="entry name" value="Cation_efflux"/>
    <property type="match status" value="1"/>
</dbReference>
<dbReference type="InterPro" id="IPR027469">
    <property type="entry name" value="Cation_efflux_TMD_sf"/>
</dbReference>
<keyword evidence="9" id="KW-1185">Reference proteome</keyword>
<dbReference type="GO" id="GO:0006829">
    <property type="term" value="P:zinc ion transport"/>
    <property type="evidence" value="ECO:0007669"/>
    <property type="project" value="InterPro"/>
</dbReference>
<name>A0A4P6FFN8_9MICO</name>
<dbReference type="AlphaFoldDB" id="A0A4P6FFN8"/>
<dbReference type="GO" id="GO:0006882">
    <property type="term" value="P:intracellular zinc ion homeostasis"/>
    <property type="evidence" value="ECO:0007669"/>
    <property type="project" value="TreeGrafter"/>
</dbReference>
<reference evidence="8 9" key="1">
    <citation type="submission" date="2019-01" db="EMBL/GenBank/DDBJ databases">
        <title>Genome sequencing of strain FW100M-8.</title>
        <authorList>
            <person name="Heo J."/>
            <person name="Kim S.-J."/>
            <person name="Kim J.-S."/>
            <person name="Hong S.-B."/>
            <person name="Kwon S.-W."/>
        </authorList>
    </citation>
    <scope>NUCLEOTIDE SEQUENCE [LARGE SCALE GENOMIC DNA]</scope>
    <source>
        <strain evidence="8 9">FW100M-8</strain>
    </source>
</reference>
<keyword evidence="4 6" id="KW-1133">Transmembrane helix</keyword>
<dbReference type="EMBL" id="CP035491">
    <property type="protein sequence ID" value="QAY74784.1"/>
    <property type="molecule type" value="Genomic_DNA"/>
</dbReference>
<keyword evidence="5 6" id="KW-0472">Membrane</keyword>